<gene>
    <name evidence="1" type="ORF">C1SCF055_LOCUS44458</name>
</gene>
<dbReference type="EMBL" id="CAMXCT020006784">
    <property type="protein sequence ID" value="CAL1173380.1"/>
    <property type="molecule type" value="Genomic_DNA"/>
</dbReference>
<sequence length="166" mass="18246">MYWRLKDQSEENFLKFRQLGPKVIAQQAEALEGESCQTAKVVQSGFQSPGKEILKSLQSLAQLLDKVGLKEDGLKVTEFHQQLSVKAVTDREAVIASISKHDGAEAFLTSKLAYLKELATSKPPPLLPSSGQTTVGKPQNMRHIVLNCANIGCYERNWASAGARFS</sequence>
<dbReference type="OrthoDB" id="10518023at2759"/>
<organism evidence="1">
    <name type="scientific">Cladocopium goreaui</name>
    <dbReference type="NCBI Taxonomy" id="2562237"/>
    <lineage>
        <taxon>Eukaryota</taxon>
        <taxon>Sar</taxon>
        <taxon>Alveolata</taxon>
        <taxon>Dinophyceae</taxon>
        <taxon>Suessiales</taxon>
        <taxon>Symbiodiniaceae</taxon>
        <taxon>Cladocopium</taxon>
    </lineage>
</organism>
<reference evidence="2 3" key="2">
    <citation type="submission" date="2024-05" db="EMBL/GenBank/DDBJ databases">
        <authorList>
            <person name="Chen Y."/>
            <person name="Shah S."/>
            <person name="Dougan E. K."/>
            <person name="Thang M."/>
            <person name="Chan C."/>
        </authorList>
    </citation>
    <scope>NUCLEOTIDE SEQUENCE [LARGE SCALE GENOMIC DNA]</scope>
</reference>
<protein>
    <submittedName>
        <fullName evidence="1">Uncharacterized protein</fullName>
    </submittedName>
</protein>
<evidence type="ECO:0000313" key="2">
    <source>
        <dbReference type="EMBL" id="CAL4807317.1"/>
    </source>
</evidence>
<accession>A0A9P1M635</accession>
<dbReference type="AlphaFoldDB" id="A0A9P1M635"/>
<comment type="caution">
    <text evidence="1">The sequence shown here is derived from an EMBL/GenBank/DDBJ whole genome shotgun (WGS) entry which is preliminary data.</text>
</comment>
<dbReference type="EMBL" id="CAMXCT010006784">
    <property type="protein sequence ID" value="CAI4020005.1"/>
    <property type="molecule type" value="Genomic_DNA"/>
</dbReference>
<dbReference type="EMBL" id="CAMXCT030006784">
    <property type="protein sequence ID" value="CAL4807317.1"/>
    <property type="molecule type" value="Genomic_DNA"/>
</dbReference>
<evidence type="ECO:0000313" key="3">
    <source>
        <dbReference type="Proteomes" id="UP001152797"/>
    </source>
</evidence>
<name>A0A9P1M635_9DINO</name>
<reference evidence="1" key="1">
    <citation type="submission" date="2022-10" db="EMBL/GenBank/DDBJ databases">
        <authorList>
            <person name="Chen Y."/>
            <person name="Dougan E. K."/>
            <person name="Chan C."/>
            <person name="Rhodes N."/>
            <person name="Thang M."/>
        </authorList>
    </citation>
    <scope>NUCLEOTIDE SEQUENCE</scope>
</reference>
<keyword evidence="3" id="KW-1185">Reference proteome</keyword>
<dbReference type="Proteomes" id="UP001152797">
    <property type="component" value="Unassembled WGS sequence"/>
</dbReference>
<evidence type="ECO:0000313" key="1">
    <source>
        <dbReference type="EMBL" id="CAI4020005.1"/>
    </source>
</evidence>
<proteinExistence type="predicted"/>